<sequence length="18" mass="2167">MICSIFRQPNQVQFTRPT</sequence>
<reference evidence="1" key="2">
    <citation type="journal article" date="2015" name="Fish Shellfish Immunol.">
        <title>Early steps in the European eel (Anguilla anguilla)-Vibrio vulnificus interaction in the gills: Role of the RtxA13 toxin.</title>
        <authorList>
            <person name="Callol A."/>
            <person name="Pajuelo D."/>
            <person name="Ebbesson L."/>
            <person name="Teles M."/>
            <person name="MacKenzie S."/>
            <person name="Amaro C."/>
        </authorList>
    </citation>
    <scope>NUCLEOTIDE SEQUENCE</scope>
</reference>
<name>A0A0E9V4I5_ANGAN</name>
<evidence type="ECO:0000313" key="1">
    <source>
        <dbReference type="EMBL" id="JAH72901.1"/>
    </source>
</evidence>
<organism evidence="1">
    <name type="scientific">Anguilla anguilla</name>
    <name type="common">European freshwater eel</name>
    <name type="synonym">Muraena anguilla</name>
    <dbReference type="NCBI Taxonomy" id="7936"/>
    <lineage>
        <taxon>Eukaryota</taxon>
        <taxon>Metazoa</taxon>
        <taxon>Chordata</taxon>
        <taxon>Craniata</taxon>
        <taxon>Vertebrata</taxon>
        <taxon>Euteleostomi</taxon>
        <taxon>Actinopterygii</taxon>
        <taxon>Neopterygii</taxon>
        <taxon>Teleostei</taxon>
        <taxon>Anguilliformes</taxon>
        <taxon>Anguillidae</taxon>
        <taxon>Anguilla</taxon>
    </lineage>
</organism>
<reference evidence="1" key="1">
    <citation type="submission" date="2014-11" db="EMBL/GenBank/DDBJ databases">
        <authorList>
            <person name="Amaro Gonzalez C."/>
        </authorList>
    </citation>
    <scope>NUCLEOTIDE SEQUENCE</scope>
</reference>
<accession>A0A0E9V4I5</accession>
<proteinExistence type="predicted"/>
<dbReference type="AlphaFoldDB" id="A0A0E9V4I5"/>
<dbReference type="EMBL" id="GBXM01035676">
    <property type="protein sequence ID" value="JAH72901.1"/>
    <property type="molecule type" value="Transcribed_RNA"/>
</dbReference>
<protein>
    <submittedName>
        <fullName evidence="1">Uncharacterized protein</fullName>
    </submittedName>
</protein>